<evidence type="ECO:0000313" key="6">
    <source>
        <dbReference type="Proteomes" id="UP000700908"/>
    </source>
</evidence>
<dbReference type="Pfam" id="PF13377">
    <property type="entry name" value="Peripla_BP_3"/>
    <property type="match status" value="1"/>
</dbReference>
<dbReference type="CDD" id="cd01392">
    <property type="entry name" value="HTH_LacI"/>
    <property type="match status" value="1"/>
</dbReference>
<evidence type="ECO:0000256" key="1">
    <source>
        <dbReference type="ARBA" id="ARBA00023015"/>
    </source>
</evidence>
<reference evidence="5 6" key="1">
    <citation type="submission" date="2021-08" db="EMBL/GenBank/DDBJ databases">
        <title>Collinsella faecalis sp. nov. isolated from swine faeces.</title>
        <authorList>
            <person name="Oh B.S."/>
            <person name="Lee J.H."/>
        </authorList>
    </citation>
    <scope>NUCLEOTIDE SEQUENCE [LARGE SCALE GENOMIC DNA]</scope>
    <source>
        <strain evidence="5 6">AGMB00827</strain>
    </source>
</reference>
<dbReference type="CDD" id="cd06267">
    <property type="entry name" value="PBP1_LacI_sugar_binding-like"/>
    <property type="match status" value="1"/>
</dbReference>
<name>A0ABS7MJV4_9ACTN</name>
<dbReference type="SMART" id="SM00354">
    <property type="entry name" value="HTH_LACI"/>
    <property type="match status" value="1"/>
</dbReference>
<proteinExistence type="predicted"/>
<evidence type="ECO:0000259" key="4">
    <source>
        <dbReference type="PROSITE" id="PS50932"/>
    </source>
</evidence>
<dbReference type="InterPro" id="IPR000843">
    <property type="entry name" value="HTH_LacI"/>
</dbReference>
<dbReference type="SUPFAM" id="SSF47413">
    <property type="entry name" value="lambda repressor-like DNA-binding domains"/>
    <property type="match status" value="1"/>
</dbReference>
<keyword evidence="2" id="KW-0238">DNA-binding</keyword>
<dbReference type="PROSITE" id="PS50932">
    <property type="entry name" value="HTH_LACI_2"/>
    <property type="match status" value="1"/>
</dbReference>
<dbReference type="PANTHER" id="PTHR30146">
    <property type="entry name" value="LACI-RELATED TRANSCRIPTIONAL REPRESSOR"/>
    <property type="match status" value="1"/>
</dbReference>
<dbReference type="Proteomes" id="UP000700908">
    <property type="component" value="Unassembled WGS sequence"/>
</dbReference>
<keyword evidence="1" id="KW-0805">Transcription regulation</keyword>
<feature type="domain" description="HTH lacI-type" evidence="4">
    <location>
        <begin position="4"/>
        <end position="58"/>
    </location>
</feature>
<comment type="caution">
    <text evidence="5">The sequence shown here is derived from an EMBL/GenBank/DDBJ whole genome shotgun (WGS) entry which is preliminary data.</text>
</comment>
<keyword evidence="3" id="KW-0804">Transcription</keyword>
<dbReference type="EMBL" id="JAIMFO010000006">
    <property type="protein sequence ID" value="MBY4797656.1"/>
    <property type="molecule type" value="Genomic_DNA"/>
</dbReference>
<accession>A0ABS7MJV4</accession>
<dbReference type="InterPro" id="IPR028082">
    <property type="entry name" value="Peripla_BP_I"/>
</dbReference>
<evidence type="ECO:0000256" key="2">
    <source>
        <dbReference type="ARBA" id="ARBA00023125"/>
    </source>
</evidence>
<dbReference type="InterPro" id="IPR010982">
    <property type="entry name" value="Lambda_DNA-bd_dom_sf"/>
</dbReference>
<dbReference type="Gene3D" id="3.40.50.2300">
    <property type="match status" value="2"/>
</dbReference>
<evidence type="ECO:0000313" key="5">
    <source>
        <dbReference type="EMBL" id="MBY4797656.1"/>
    </source>
</evidence>
<dbReference type="Gene3D" id="1.10.260.40">
    <property type="entry name" value="lambda repressor-like DNA-binding domains"/>
    <property type="match status" value="1"/>
</dbReference>
<organism evidence="5 6">
    <name type="scientific">Collinsella ureilytica</name>
    <dbReference type="NCBI Taxonomy" id="2869515"/>
    <lineage>
        <taxon>Bacteria</taxon>
        <taxon>Bacillati</taxon>
        <taxon>Actinomycetota</taxon>
        <taxon>Coriobacteriia</taxon>
        <taxon>Coriobacteriales</taxon>
        <taxon>Coriobacteriaceae</taxon>
        <taxon>Collinsella</taxon>
    </lineage>
</organism>
<protein>
    <submittedName>
        <fullName evidence="5">LacI family transcriptional regulator</fullName>
    </submittedName>
</protein>
<keyword evidence="6" id="KW-1185">Reference proteome</keyword>
<gene>
    <name evidence="5" type="ORF">K6V98_04710</name>
</gene>
<dbReference type="RefSeq" id="WP_222199376.1">
    <property type="nucleotide sequence ID" value="NZ_JAIMFO010000006.1"/>
</dbReference>
<dbReference type="PANTHER" id="PTHR30146:SF109">
    <property type="entry name" value="HTH-TYPE TRANSCRIPTIONAL REGULATOR GALS"/>
    <property type="match status" value="1"/>
</dbReference>
<dbReference type="Pfam" id="PF00356">
    <property type="entry name" value="LacI"/>
    <property type="match status" value="1"/>
</dbReference>
<evidence type="ECO:0000256" key="3">
    <source>
        <dbReference type="ARBA" id="ARBA00023163"/>
    </source>
</evidence>
<dbReference type="InterPro" id="IPR046335">
    <property type="entry name" value="LacI/GalR-like_sensor"/>
</dbReference>
<dbReference type="SUPFAM" id="SSF53822">
    <property type="entry name" value="Periplasmic binding protein-like I"/>
    <property type="match status" value="1"/>
</dbReference>
<sequence length="359" mass="37967">MAKVTIQEVAREAGVALGTVSNVLNHPDRVRPETIERVRAAMDALGYAPNQSARLLAGGSSAVFGLILPHMTHGFPLQEASGAQSEARRAGYDLIMLNSAGDPEIERANLRYLAGSQVAGILIHPLCAQHVELPASRRAIPMVYQGVIGEGPGCRVAADREKQGALVAEHAARSGAHHIAVFGRSFAPAEVDRARGIIHVAHDATVQFEFIDEGAPDRSRDGFEVGSKLMRRPACERPDFIIGLTDALASGALAAVRAAGLRVPGDVAVAGCDGNPLAWIGDIPLTTVVPSGYEVGRRGVQLLIEQIELEKLAAFSGEPMDQDLSRQELIRPFLLQRASSVAGASLVGGMDFDVGAYLV</sequence>